<reference evidence="1" key="1">
    <citation type="journal article" date="2022" name="bioRxiv">
        <title>Sequencing and chromosome-scale assembly of the giantPleurodeles waltlgenome.</title>
        <authorList>
            <person name="Brown T."/>
            <person name="Elewa A."/>
            <person name="Iarovenko S."/>
            <person name="Subramanian E."/>
            <person name="Araus A.J."/>
            <person name="Petzold A."/>
            <person name="Susuki M."/>
            <person name="Suzuki K.-i.T."/>
            <person name="Hayashi T."/>
            <person name="Toyoda A."/>
            <person name="Oliveira C."/>
            <person name="Osipova E."/>
            <person name="Leigh N.D."/>
            <person name="Simon A."/>
            <person name="Yun M.H."/>
        </authorList>
    </citation>
    <scope>NUCLEOTIDE SEQUENCE</scope>
    <source>
        <strain evidence="1">20211129_DDA</strain>
        <tissue evidence="1">Liver</tissue>
    </source>
</reference>
<organism evidence="1 2">
    <name type="scientific">Pleurodeles waltl</name>
    <name type="common">Iberian ribbed newt</name>
    <dbReference type="NCBI Taxonomy" id="8319"/>
    <lineage>
        <taxon>Eukaryota</taxon>
        <taxon>Metazoa</taxon>
        <taxon>Chordata</taxon>
        <taxon>Craniata</taxon>
        <taxon>Vertebrata</taxon>
        <taxon>Euteleostomi</taxon>
        <taxon>Amphibia</taxon>
        <taxon>Batrachia</taxon>
        <taxon>Caudata</taxon>
        <taxon>Salamandroidea</taxon>
        <taxon>Salamandridae</taxon>
        <taxon>Pleurodelinae</taxon>
        <taxon>Pleurodeles</taxon>
    </lineage>
</organism>
<protein>
    <submittedName>
        <fullName evidence="1">Uncharacterized protein</fullName>
    </submittedName>
</protein>
<comment type="caution">
    <text evidence="1">The sequence shown here is derived from an EMBL/GenBank/DDBJ whole genome shotgun (WGS) entry which is preliminary data.</text>
</comment>
<keyword evidence="2" id="KW-1185">Reference proteome</keyword>
<dbReference type="AlphaFoldDB" id="A0AAV7NEU0"/>
<dbReference type="Proteomes" id="UP001066276">
    <property type="component" value="Chromosome 8"/>
</dbReference>
<evidence type="ECO:0000313" key="2">
    <source>
        <dbReference type="Proteomes" id="UP001066276"/>
    </source>
</evidence>
<proteinExistence type="predicted"/>
<gene>
    <name evidence="1" type="ORF">NDU88_002224</name>
</gene>
<name>A0AAV7NEU0_PLEWA</name>
<dbReference type="EMBL" id="JANPWB010000012">
    <property type="protein sequence ID" value="KAJ1113984.1"/>
    <property type="molecule type" value="Genomic_DNA"/>
</dbReference>
<evidence type="ECO:0000313" key="1">
    <source>
        <dbReference type="EMBL" id="KAJ1113984.1"/>
    </source>
</evidence>
<accession>A0AAV7NEU0</accession>
<sequence length="285" mass="32657">MHLAGKAAWSGEMRTAGHLRAMLRLNGGRRRRGGMFASNPAIIKAEQRKAAVRRATSPTWGYRVELQHANRKNDKLRAELIFYKETADEHMHCHQNRVPGPETLFAPPLAESLMDGTTAAEWAALTGDLGIPGLTAPHYSCRFNNKILTYDATIKEIGEALQNFFHDNDTPSIPISQLWETLKAYLRGMFITILSHLNQYKEKYTLLEDRIQDSHRQSGTHRVRQQLTLARKQLKALDLDKADKAKILHCGNNADRLLVHKLQAQTHRTRIVDIYPDKRWYFFHS</sequence>